<comment type="caution">
    <text evidence="1">The sequence shown here is derived from an EMBL/GenBank/DDBJ whole genome shotgun (WGS) entry which is preliminary data.</text>
</comment>
<gene>
    <name evidence="1" type="ORF">SDC9_181833</name>
</gene>
<evidence type="ECO:0000313" key="1">
    <source>
        <dbReference type="EMBL" id="MPN34340.1"/>
    </source>
</evidence>
<dbReference type="AlphaFoldDB" id="A0A645H6K4"/>
<protein>
    <submittedName>
        <fullName evidence="1">Uncharacterized protein</fullName>
    </submittedName>
</protein>
<accession>A0A645H6K4</accession>
<name>A0A645H6K4_9ZZZZ</name>
<reference evidence="1" key="1">
    <citation type="submission" date="2019-08" db="EMBL/GenBank/DDBJ databases">
        <authorList>
            <person name="Kucharzyk K."/>
            <person name="Murdoch R.W."/>
            <person name="Higgins S."/>
            <person name="Loffler F."/>
        </authorList>
    </citation>
    <scope>NUCLEOTIDE SEQUENCE</scope>
</reference>
<proteinExistence type="predicted"/>
<sequence>MMDSGPSQRRLRSVIRDITSELQGVDSRFEGVRLRS</sequence>
<organism evidence="1">
    <name type="scientific">bioreactor metagenome</name>
    <dbReference type="NCBI Taxonomy" id="1076179"/>
    <lineage>
        <taxon>unclassified sequences</taxon>
        <taxon>metagenomes</taxon>
        <taxon>ecological metagenomes</taxon>
    </lineage>
</organism>
<dbReference type="EMBL" id="VSSQ01087323">
    <property type="protein sequence ID" value="MPN34340.1"/>
    <property type="molecule type" value="Genomic_DNA"/>
</dbReference>